<sequence>MTVARPDRTPSAGRTGIPLFRRLGDARVAADLRTTVGRFTY</sequence>
<dbReference type="AlphaFoldDB" id="A0A4Q7YAX7"/>
<accession>A0A4Q7YAX7</accession>
<reference evidence="1 2" key="1">
    <citation type="submission" date="2019-02" db="EMBL/GenBank/DDBJ databases">
        <title>Sequencing the genomes of 1000 actinobacteria strains.</title>
        <authorList>
            <person name="Klenk H.-P."/>
        </authorList>
    </citation>
    <scope>NUCLEOTIDE SEQUENCE [LARGE SCALE GENOMIC DNA]</scope>
    <source>
        <strain evidence="1 2">DSM 44509</strain>
    </source>
</reference>
<gene>
    <name evidence="1" type="ORF">BKA19_3459</name>
</gene>
<keyword evidence="2" id="KW-1185">Reference proteome</keyword>
<name>A0A4Q7YAX7_9ACTN</name>
<dbReference type="Proteomes" id="UP000292507">
    <property type="component" value="Unassembled WGS sequence"/>
</dbReference>
<evidence type="ECO:0000313" key="2">
    <source>
        <dbReference type="Proteomes" id="UP000292507"/>
    </source>
</evidence>
<dbReference type="RefSeq" id="WP_278044328.1">
    <property type="nucleotide sequence ID" value="NZ_POQT01000014.1"/>
</dbReference>
<comment type="caution">
    <text evidence="1">The sequence shown here is derived from an EMBL/GenBank/DDBJ whole genome shotgun (WGS) entry which is preliminary data.</text>
</comment>
<dbReference type="EMBL" id="SHKV01000001">
    <property type="protein sequence ID" value="RZU33724.1"/>
    <property type="molecule type" value="Genomic_DNA"/>
</dbReference>
<evidence type="ECO:0000313" key="1">
    <source>
        <dbReference type="EMBL" id="RZU33724.1"/>
    </source>
</evidence>
<protein>
    <submittedName>
        <fullName evidence="1">Uncharacterized protein</fullName>
    </submittedName>
</protein>
<proteinExistence type="predicted"/>
<organism evidence="1 2">
    <name type="scientific">Blastococcus saxobsidens</name>
    <dbReference type="NCBI Taxonomy" id="138336"/>
    <lineage>
        <taxon>Bacteria</taxon>
        <taxon>Bacillati</taxon>
        <taxon>Actinomycetota</taxon>
        <taxon>Actinomycetes</taxon>
        <taxon>Geodermatophilales</taxon>
        <taxon>Geodermatophilaceae</taxon>
        <taxon>Blastococcus</taxon>
    </lineage>
</organism>